<accession>A0A158PGW4</accession>
<evidence type="ECO:0000313" key="3">
    <source>
        <dbReference type="WBParaSite" id="ACOC_0000574701-mRNA-1"/>
    </source>
</evidence>
<evidence type="ECO:0000313" key="1">
    <source>
        <dbReference type="EMBL" id="VDM57333.1"/>
    </source>
</evidence>
<dbReference type="Proteomes" id="UP000267027">
    <property type="component" value="Unassembled WGS sequence"/>
</dbReference>
<dbReference type="WBParaSite" id="ACOC_0000574701-mRNA-1">
    <property type="protein sequence ID" value="ACOC_0000574701-mRNA-1"/>
    <property type="gene ID" value="ACOC_0000574701"/>
</dbReference>
<organism evidence="3">
    <name type="scientific">Angiostrongylus costaricensis</name>
    <name type="common">Nematode worm</name>
    <dbReference type="NCBI Taxonomy" id="334426"/>
    <lineage>
        <taxon>Eukaryota</taxon>
        <taxon>Metazoa</taxon>
        <taxon>Ecdysozoa</taxon>
        <taxon>Nematoda</taxon>
        <taxon>Chromadorea</taxon>
        <taxon>Rhabditida</taxon>
        <taxon>Rhabditina</taxon>
        <taxon>Rhabditomorpha</taxon>
        <taxon>Strongyloidea</taxon>
        <taxon>Metastrongylidae</taxon>
        <taxon>Angiostrongylus</taxon>
    </lineage>
</organism>
<keyword evidence="2" id="KW-1185">Reference proteome</keyword>
<sequence length="184" mass="19879">MQESCLVSFCINTRQNLAEMKRLSVAERAEMMIRAGIDGLQTLVKGLCCILSAISVTSATSMSTIPPDNKSFAGPHIKMSEGSLQWNMGEGPFDLQPGNYPPPQSSIRGPSGLLVPIIYRVDGYSNSTACDCRNTKSPEISGQEFGVGQGRSPSMDVVSSLTFTPQQAQQLDQIGSRFVDLTIR</sequence>
<protein>
    <submittedName>
        <fullName evidence="3">Secreted protein</fullName>
    </submittedName>
</protein>
<gene>
    <name evidence="1" type="ORF">ACOC_LOCUS5748</name>
</gene>
<dbReference type="EMBL" id="UYYA01003891">
    <property type="protein sequence ID" value="VDM57333.1"/>
    <property type="molecule type" value="Genomic_DNA"/>
</dbReference>
<dbReference type="AlphaFoldDB" id="A0A158PGW4"/>
<reference evidence="3" key="1">
    <citation type="submission" date="2016-04" db="UniProtKB">
        <authorList>
            <consortium name="WormBaseParasite"/>
        </authorList>
    </citation>
    <scope>IDENTIFICATION</scope>
</reference>
<reference evidence="1 2" key="2">
    <citation type="submission" date="2018-11" db="EMBL/GenBank/DDBJ databases">
        <authorList>
            <consortium name="Pathogen Informatics"/>
        </authorList>
    </citation>
    <scope>NUCLEOTIDE SEQUENCE [LARGE SCALE GENOMIC DNA]</scope>
    <source>
        <strain evidence="1 2">Costa Rica</strain>
    </source>
</reference>
<proteinExistence type="predicted"/>
<evidence type="ECO:0000313" key="2">
    <source>
        <dbReference type="Proteomes" id="UP000267027"/>
    </source>
</evidence>
<dbReference type="STRING" id="334426.A0A158PGW4"/>
<name>A0A158PGW4_ANGCS</name>